<reference evidence="3" key="1">
    <citation type="submission" date="2022-12" db="EMBL/GenBank/DDBJ databases">
        <authorList>
            <person name="Petersen C."/>
        </authorList>
    </citation>
    <scope>NUCLEOTIDE SEQUENCE</scope>
    <source>
        <strain evidence="3">IBT 21472</strain>
    </source>
</reference>
<gene>
    <name evidence="3" type="ORF">N7476_007425</name>
</gene>
<dbReference type="PROSITE" id="PS51186">
    <property type="entry name" value="GNAT"/>
    <property type="match status" value="1"/>
</dbReference>
<dbReference type="AlphaFoldDB" id="A0A9W9PUH4"/>
<dbReference type="InterPro" id="IPR052523">
    <property type="entry name" value="Trichothecene_AcTrans"/>
</dbReference>
<proteinExistence type="predicted"/>
<dbReference type="CDD" id="cd04301">
    <property type="entry name" value="NAT_SF"/>
    <property type="match status" value="1"/>
</dbReference>
<dbReference type="InterPro" id="IPR000182">
    <property type="entry name" value="GNAT_dom"/>
</dbReference>
<dbReference type="PANTHER" id="PTHR42791">
    <property type="entry name" value="GNAT FAMILY ACETYLTRANSFERASE"/>
    <property type="match status" value="1"/>
</dbReference>
<reference evidence="3" key="2">
    <citation type="journal article" date="2023" name="IMA Fungus">
        <title>Comparative genomic study of the Penicillium genus elucidates a diverse pangenome and 15 lateral gene transfer events.</title>
        <authorList>
            <person name="Petersen C."/>
            <person name="Sorensen T."/>
            <person name="Nielsen M.R."/>
            <person name="Sondergaard T.E."/>
            <person name="Sorensen J.L."/>
            <person name="Fitzpatrick D.A."/>
            <person name="Frisvad J.C."/>
            <person name="Nielsen K.L."/>
        </authorList>
    </citation>
    <scope>NUCLEOTIDE SEQUENCE</scope>
    <source>
        <strain evidence="3">IBT 21472</strain>
    </source>
</reference>
<dbReference type="PANTHER" id="PTHR42791:SF1">
    <property type="entry name" value="N-ACETYLTRANSFERASE DOMAIN-CONTAINING PROTEIN"/>
    <property type="match status" value="1"/>
</dbReference>
<organism evidence="3 4">
    <name type="scientific">Penicillium atrosanguineum</name>
    <dbReference type="NCBI Taxonomy" id="1132637"/>
    <lineage>
        <taxon>Eukaryota</taxon>
        <taxon>Fungi</taxon>
        <taxon>Dikarya</taxon>
        <taxon>Ascomycota</taxon>
        <taxon>Pezizomycotina</taxon>
        <taxon>Eurotiomycetes</taxon>
        <taxon>Eurotiomycetidae</taxon>
        <taxon>Eurotiales</taxon>
        <taxon>Aspergillaceae</taxon>
        <taxon>Penicillium</taxon>
    </lineage>
</organism>
<evidence type="ECO:0000259" key="2">
    <source>
        <dbReference type="PROSITE" id="PS51186"/>
    </source>
</evidence>
<accession>A0A9W9PUH4</accession>
<sequence>MSDASISTVVRTVNLAFSSDPLIQWLRPNATPWSEQNPSASKWQYRRVQSIMSHGQVFQSASVAQMAQDYLKKPPMSEDEAAPEKKSRISVSQDPDIHSTDAGTVVFLYPPAGYLSWSLNRILLTCKVWLLELFNPALDEGCKEKRVDKLMAANRSSAQALQKQYSKQKLWYLEVIAVHPALQSRGLGGGVMRWILERVGEQPIYLECTARDNVSFYEAFGFRVVEEVELMDDDDGEKLFYWVMIRT</sequence>
<evidence type="ECO:0000313" key="3">
    <source>
        <dbReference type="EMBL" id="KAJ5311565.1"/>
    </source>
</evidence>
<name>A0A9W9PUH4_9EURO</name>
<protein>
    <recommendedName>
        <fullName evidence="2">N-acetyltransferase domain-containing protein</fullName>
    </recommendedName>
</protein>
<feature type="domain" description="N-acetyltransferase" evidence="2">
    <location>
        <begin position="104"/>
        <end position="247"/>
    </location>
</feature>
<dbReference type="Gene3D" id="3.40.630.30">
    <property type="match status" value="1"/>
</dbReference>
<comment type="caution">
    <text evidence="3">The sequence shown here is derived from an EMBL/GenBank/DDBJ whole genome shotgun (WGS) entry which is preliminary data.</text>
</comment>
<dbReference type="Pfam" id="PF13508">
    <property type="entry name" value="Acetyltransf_7"/>
    <property type="match status" value="1"/>
</dbReference>
<dbReference type="InterPro" id="IPR016181">
    <property type="entry name" value="Acyl_CoA_acyltransferase"/>
</dbReference>
<evidence type="ECO:0000313" key="4">
    <source>
        <dbReference type="Proteomes" id="UP001147746"/>
    </source>
</evidence>
<feature type="compositionally biased region" description="Basic and acidic residues" evidence="1">
    <location>
        <begin position="73"/>
        <end position="87"/>
    </location>
</feature>
<evidence type="ECO:0000256" key="1">
    <source>
        <dbReference type="SAM" id="MobiDB-lite"/>
    </source>
</evidence>
<dbReference type="Proteomes" id="UP001147746">
    <property type="component" value="Unassembled WGS sequence"/>
</dbReference>
<keyword evidence="4" id="KW-1185">Reference proteome</keyword>
<dbReference type="EMBL" id="JAPZBO010000007">
    <property type="protein sequence ID" value="KAJ5311565.1"/>
    <property type="molecule type" value="Genomic_DNA"/>
</dbReference>
<feature type="region of interest" description="Disordered" evidence="1">
    <location>
        <begin position="73"/>
        <end position="96"/>
    </location>
</feature>
<dbReference type="SUPFAM" id="SSF55729">
    <property type="entry name" value="Acyl-CoA N-acyltransferases (Nat)"/>
    <property type="match status" value="1"/>
</dbReference>
<dbReference type="GO" id="GO:0016747">
    <property type="term" value="F:acyltransferase activity, transferring groups other than amino-acyl groups"/>
    <property type="evidence" value="ECO:0007669"/>
    <property type="project" value="InterPro"/>
</dbReference>